<sequence>MVLQILDVPDLQAIPGSREDEDTPLGRSAADVAHLARRLDIVQYTLVTVATSIRRDMLRVIDGDDADLPQSHGVLGSSAQSLDFLVVRRTELFQALERATGLHQVLAAAQPQAEQRPAAPAQEEKLTAPQREALEAVATGQVAMSDSGTQRPMRVMAAGLTVDRKALDALFRRKLVERDTSTSLFVGQTVRPTAADRRILAAATAAAAVAGLRSTAPATSATRRTR</sequence>
<dbReference type="RefSeq" id="WP_033253108.1">
    <property type="nucleotide sequence ID" value="NZ_BSRX01000048.1"/>
</dbReference>
<dbReference type="AlphaFoldDB" id="A0A9W6UT38"/>
<dbReference type="OrthoDB" id="4218899at2"/>
<evidence type="ECO:0000313" key="1">
    <source>
        <dbReference type="EMBL" id="GLW58200.1"/>
    </source>
</evidence>
<dbReference type="Proteomes" id="UP001165143">
    <property type="component" value="Unassembled WGS sequence"/>
</dbReference>
<comment type="caution">
    <text evidence="1">The sequence shown here is derived from an EMBL/GenBank/DDBJ whole genome shotgun (WGS) entry which is preliminary data.</text>
</comment>
<reference evidence="1" key="1">
    <citation type="submission" date="2023-02" db="EMBL/GenBank/DDBJ databases">
        <title>Kitasatospora phosalacinea NBRC 14362.</title>
        <authorList>
            <person name="Ichikawa N."/>
            <person name="Sato H."/>
            <person name="Tonouchi N."/>
        </authorList>
    </citation>
    <scope>NUCLEOTIDE SEQUENCE</scope>
    <source>
        <strain evidence="1">NBRC 14362</strain>
    </source>
</reference>
<dbReference type="EMBL" id="BSRX01000048">
    <property type="protein sequence ID" value="GLW58200.1"/>
    <property type="molecule type" value="Genomic_DNA"/>
</dbReference>
<protein>
    <submittedName>
        <fullName evidence="1">Uncharacterized protein</fullName>
    </submittedName>
</protein>
<organism evidence="1 2">
    <name type="scientific">Kitasatospora phosalacinea</name>
    <dbReference type="NCBI Taxonomy" id="2065"/>
    <lineage>
        <taxon>Bacteria</taxon>
        <taxon>Bacillati</taxon>
        <taxon>Actinomycetota</taxon>
        <taxon>Actinomycetes</taxon>
        <taxon>Kitasatosporales</taxon>
        <taxon>Streptomycetaceae</taxon>
        <taxon>Kitasatospora</taxon>
    </lineage>
</organism>
<evidence type="ECO:0000313" key="2">
    <source>
        <dbReference type="Proteomes" id="UP001165143"/>
    </source>
</evidence>
<accession>A0A9W6UT38</accession>
<gene>
    <name evidence="1" type="ORF">Kpho01_62110</name>
</gene>
<proteinExistence type="predicted"/>
<name>A0A9W6UT38_9ACTN</name>